<reference evidence="3" key="1">
    <citation type="submission" date="2021-03" db="EMBL/GenBank/DDBJ databases">
        <authorList>
            <person name="Bekaert M."/>
        </authorList>
    </citation>
    <scope>NUCLEOTIDE SEQUENCE</scope>
</reference>
<gene>
    <name evidence="3" type="ORF">MEDL_49500</name>
</gene>
<comment type="caution">
    <text evidence="3">The sequence shown here is derived from an EMBL/GenBank/DDBJ whole genome shotgun (WGS) entry which is preliminary data.</text>
</comment>
<evidence type="ECO:0000256" key="1">
    <source>
        <dbReference type="SAM" id="Coils"/>
    </source>
</evidence>
<protein>
    <recommendedName>
        <fullName evidence="2">DZIP3-like HEPN domain-containing protein</fullName>
    </recommendedName>
</protein>
<dbReference type="EMBL" id="CAJPWZ010002371">
    <property type="protein sequence ID" value="CAG2236924.1"/>
    <property type="molecule type" value="Genomic_DNA"/>
</dbReference>
<keyword evidence="1" id="KW-0175">Coiled coil</keyword>
<proteinExistence type="predicted"/>
<organism evidence="3 4">
    <name type="scientific">Mytilus edulis</name>
    <name type="common">Blue mussel</name>
    <dbReference type="NCBI Taxonomy" id="6550"/>
    <lineage>
        <taxon>Eukaryota</taxon>
        <taxon>Metazoa</taxon>
        <taxon>Spiralia</taxon>
        <taxon>Lophotrochozoa</taxon>
        <taxon>Mollusca</taxon>
        <taxon>Bivalvia</taxon>
        <taxon>Autobranchia</taxon>
        <taxon>Pteriomorphia</taxon>
        <taxon>Mytilida</taxon>
        <taxon>Mytiloidea</taxon>
        <taxon>Mytilidae</taxon>
        <taxon>Mytilinae</taxon>
        <taxon>Mytilus</taxon>
    </lineage>
</organism>
<dbReference type="AlphaFoldDB" id="A0A8S3U0D5"/>
<dbReference type="OrthoDB" id="5958466at2759"/>
<evidence type="ECO:0000259" key="2">
    <source>
        <dbReference type="Pfam" id="PF18738"/>
    </source>
</evidence>
<name>A0A8S3U0D5_MYTED</name>
<sequence>MAPLSDEENNYIRLALLLLEVSPRAVRTFFDKEFHPSNLKSTFNKNNKILHDLRLKKILNQNQLNLMFPKNGLTNSSNFDVTLMICLIRNLTTVTPPLTGFDSLPTQAETTPGSDLARILYYRNILAHPNSCTIDTVYFNTAWGDITDAVGRLGGQMMKHECQELKVKILDQSNQEIMIEIKQLHTEISELRDIMENRDQLLNENLKRLETAINKLWRYKNSYTSIQ</sequence>
<evidence type="ECO:0000313" key="4">
    <source>
        <dbReference type="Proteomes" id="UP000683360"/>
    </source>
</evidence>
<dbReference type="Pfam" id="PF18738">
    <property type="entry name" value="HEPN_DZIP3"/>
    <property type="match status" value="1"/>
</dbReference>
<feature type="domain" description="DZIP3-like HEPN" evidence="2">
    <location>
        <begin position="36"/>
        <end position="176"/>
    </location>
</feature>
<dbReference type="Proteomes" id="UP000683360">
    <property type="component" value="Unassembled WGS sequence"/>
</dbReference>
<keyword evidence="4" id="KW-1185">Reference proteome</keyword>
<accession>A0A8S3U0D5</accession>
<feature type="coiled-coil region" evidence="1">
    <location>
        <begin position="174"/>
        <end position="212"/>
    </location>
</feature>
<dbReference type="InterPro" id="IPR041249">
    <property type="entry name" value="HEPN_DZIP3"/>
</dbReference>
<evidence type="ECO:0000313" key="3">
    <source>
        <dbReference type="EMBL" id="CAG2236924.1"/>
    </source>
</evidence>